<dbReference type="InterPro" id="IPR011249">
    <property type="entry name" value="Metalloenz_LuxS/M16"/>
</dbReference>
<evidence type="ECO:0000313" key="8">
    <source>
        <dbReference type="EMBL" id="QBP13680.1"/>
    </source>
</evidence>
<feature type="region of interest" description="Disordered" evidence="4">
    <location>
        <begin position="269"/>
        <end position="288"/>
    </location>
</feature>
<dbReference type="InterPro" id="IPR050361">
    <property type="entry name" value="MPP/UQCRC_Complex"/>
</dbReference>
<feature type="signal peptide" evidence="5">
    <location>
        <begin position="1"/>
        <end position="33"/>
    </location>
</feature>
<dbReference type="GO" id="GO:0006508">
    <property type="term" value="P:proteolysis"/>
    <property type="evidence" value="ECO:0007669"/>
    <property type="project" value="InterPro"/>
</dbReference>
<feature type="region of interest" description="Disordered" evidence="4">
    <location>
        <begin position="932"/>
        <end position="957"/>
    </location>
</feature>
<dbReference type="OrthoDB" id="9811314at2"/>
<keyword evidence="5" id="KW-0732">Signal</keyword>
<evidence type="ECO:0000256" key="5">
    <source>
        <dbReference type="SAM" id="SignalP"/>
    </source>
</evidence>
<feature type="domain" description="Peptidase M16 C-terminal" evidence="7">
    <location>
        <begin position="228"/>
        <end position="400"/>
    </location>
</feature>
<organism evidence="8 9">
    <name type="scientific">Cupriavidus metallidurans</name>
    <dbReference type="NCBI Taxonomy" id="119219"/>
    <lineage>
        <taxon>Bacteria</taxon>
        <taxon>Pseudomonadati</taxon>
        <taxon>Pseudomonadota</taxon>
        <taxon>Betaproteobacteria</taxon>
        <taxon>Burkholderiales</taxon>
        <taxon>Burkholderiaceae</taxon>
        <taxon>Cupriavidus</taxon>
    </lineage>
</organism>
<dbReference type="Proteomes" id="UP000253772">
    <property type="component" value="Chromosome c2"/>
</dbReference>
<dbReference type="Pfam" id="PF05193">
    <property type="entry name" value="Peptidase_M16_C"/>
    <property type="match status" value="2"/>
</dbReference>
<evidence type="ECO:0000256" key="2">
    <source>
        <dbReference type="ARBA" id="ARBA00007261"/>
    </source>
</evidence>
<evidence type="ECO:0000256" key="3">
    <source>
        <dbReference type="RuleBase" id="RU004447"/>
    </source>
</evidence>
<dbReference type="SUPFAM" id="SSF63411">
    <property type="entry name" value="LuxS/MPP-like metallohydrolase"/>
    <property type="match status" value="4"/>
</dbReference>
<sequence>MRRLVTSFAASLVTGAACFILAGLSALPVPAFAARPSSVAPPPAAAPVIRAERVAAVEGITEYRLPNGLRILLAPDDAQPTTTVNMTYLVGSRHENYGETGMAHLLEHLMFKGTPSLPGRTIPTEFARRGMQFNGTTAQDRTNYFETFAASDDNLDWALRMEADRMVNSFISRADLDKEMTVVRNEMEIGENNPMRMLQQQMYAAAYRWHNYAKAPIGARSDVERVGIENLQAFYRRYYQPDNAVLVVAGQFDPARALSQIEQAFGPIPRPTRVLPTEHTVEPPQEGARELTLTRPGDSSIVAAMYHVAPGAHPDTTALALLTVILADTPGGRLEHALVDTRKAAWQMSMFDAMKDPGVILFAAGTGKDRPIEPVRAALLAEIEGLAAKPVTQDELDRARVRMRNAYEKILNDPARYGVALSESIAKGDWRLLFIARDRVETTTLEDVQRVAENYLRQTNRTVGEFLPGDKPQLAAIPQSPDVAALVRDYAGKAVAQAVPTFDPSPANIDAHTVRQTLPNGMELALLSKPTRGEAVNGTLVLHLGNTQSLQGKTAIGSLTAGMLDRGAGVFSRQQIADRFEALKANVSISGSSERLTVRFETHRAYLPDLLDLLRTVLRMPTFPSAELETLRASSIAGVDSQRRQPNALAPNALGRHGNPYPAEDPRYTPTFDESVASLRGVTQAELREFHAQFYGADHAQLAIVGDFDAADAEKQIQFLFGDWRAQVPFERVDRPFIAIPAASFTLDTPGKANAVYLASQPVDLLNDSPDYPLMLIATRVLGGTGMRSRLADRLRQQEGISYGVSSSLSIGALDRAGRFALWAVYAPQNQTRLRDAVGQEMQRFVRDGITSVELSEAVSGLLQQGLISRTRDGLLAGALANQLYLGRTMAHTAEVEARISKATPEAVNDAIRRYLSPDTLTQAFAGDFGSGAGTPAATAAEPATAPAAAPAEPARP</sequence>
<gene>
    <name evidence="8" type="ORF">DDF84_029290</name>
</gene>
<evidence type="ECO:0000313" key="9">
    <source>
        <dbReference type="Proteomes" id="UP000253772"/>
    </source>
</evidence>
<reference evidence="8 9" key="1">
    <citation type="submission" date="2019-03" db="EMBL/GenBank/DDBJ databases">
        <title>Comparative insights into the high quality Complete genome sequence of highly metal resistant Cupriavidus metallidurans strain BS1 isolated from a gold-copper mine.</title>
        <authorList>
            <person name="Mazhar H.S."/>
            <person name="Rensing C."/>
        </authorList>
    </citation>
    <scope>NUCLEOTIDE SEQUENCE [LARGE SCALE GENOMIC DNA]</scope>
    <source>
        <strain evidence="8 9">BS1</strain>
    </source>
</reference>
<protein>
    <submittedName>
        <fullName evidence="8">Insulinase family protein</fullName>
    </submittedName>
</protein>
<dbReference type="InterPro" id="IPR007863">
    <property type="entry name" value="Peptidase_M16_C"/>
</dbReference>
<dbReference type="PANTHER" id="PTHR11851:SF49">
    <property type="entry name" value="MITOCHONDRIAL-PROCESSING PEPTIDASE SUBUNIT ALPHA"/>
    <property type="match status" value="1"/>
</dbReference>
<dbReference type="GO" id="GO:0046872">
    <property type="term" value="F:metal ion binding"/>
    <property type="evidence" value="ECO:0007669"/>
    <property type="project" value="InterPro"/>
</dbReference>
<dbReference type="PANTHER" id="PTHR11851">
    <property type="entry name" value="METALLOPROTEASE"/>
    <property type="match status" value="1"/>
</dbReference>
<feature type="compositionally biased region" description="Low complexity" evidence="4">
    <location>
        <begin position="934"/>
        <end position="957"/>
    </location>
</feature>
<evidence type="ECO:0000256" key="4">
    <source>
        <dbReference type="SAM" id="MobiDB-lite"/>
    </source>
</evidence>
<evidence type="ECO:0000256" key="1">
    <source>
        <dbReference type="ARBA" id="ARBA00001947"/>
    </source>
</evidence>
<dbReference type="GO" id="GO:0004222">
    <property type="term" value="F:metalloendopeptidase activity"/>
    <property type="evidence" value="ECO:0007669"/>
    <property type="project" value="InterPro"/>
</dbReference>
<accession>A0A482J3S9</accession>
<feature type="domain" description="Peptidase M16 C-terminal" evidence="7">
    <location>
        <begin position="682"/>
        <end position="862"/>
    </location>
</feature>
<dbReference type="AlphaFoldDB" id="A0A482J3S9"/>
<dbReference type="PROSITE" id="PS51257">
    <property type="entry name" value="PROKAR_LIPOPROTEIN"/>
    <property type="match status" value="1"/>
</dbReference>
<dbReference type="PROSITE" id="PS00143">
    <property type="entry name" value="INSULINASE"/>
    <property type="match status" value="1"/>
</dbReference>
<dbReference type="Pfam" id="PF00675">
    <property type="entry name" value="Peptidase_M16"/>
    <property type="match status" value="1"/>
</dbReference>
<comment type="similarity">
    <text evidence="2 3">Belongs to the peptidase M16 family.</text>
</comment>
<feature type="region of interest" description="Disordered" evidence="4">
    <location>
        <begin position="640"/>
        <end position="667"/>
    </location>
</feature>
<dbReference type="Gene3D" id="3.30.830.10">
    <property type="entry name" value="Metalloenzyme, LuxS/M16 peptidase-like"/>
    <property type="match status" value="4"/>
</dbReference>
<feature type="chain" id="PRO_5019801239" evidence="5">
    <location>
        <begin position="34"/>
        <end position="957"/>
    </location>
</feature>
<dbReference type="InterPro" id="IPR011765">
    <property type="entry name" value="Pept_M16_N"/>
</dbReference>
<evidence type="ECO:0000259" key="7">
    <source>
        <dbReference type="Pfam" id="PF05193"/>
    </source>
</evidence>
<dbReference type="InterPro" id="IPR001431">
    <property type="entry name" value="Pept_M16_Zn_BS"/>
</dbReference>
<evidence type="ECO:0000259" key="6">
    <source>
        <dbReference type="Pfam" id="PF00675"/>
    </source>
</evidence>
<feature type="domain" description="Peptidase M16 N-terminal" evidence="6">
    <location>
        <begin position="71"/>
        <end position="215"/>
    </location>
</feature>
<name>A0A482J3S9_9BURK</name>
<proteinExistence type="inferred from homology"/>
<comment type="cofactor">
    <cofactor evidence="1">
        <name>Zn(2+)</name>
        <dbReference type="ChEBI" id="CHEBI:29105"/>
    </cofactor>
</comment>
<dbReference type="RefSeq" id="WP_024570597.1">
    <property type="nucleotide sequence ID" value="NZ_CP037901.1"/>
</dbReference>
<dbReference type="EMBL" id="CP037901">
    <property type="protein sequence ID" value="QBP13680.1"/>
    <property type="molecule type" value="Genomic_DNA"/>
</dbReference>